<dbReference type="EMBL" id="LFVU01000008">
    <property type="protein sequence ID" value="KMT22420.1"/>
    <property type="molecule type" value="Genomic_DNA"/>
</dbReference>
<organism evidence="1 2">
    <name type="scientific">Clostridium cylindrosporum DSM 605</name>
    <dbReference type="NCBI Taxonomy" id="1121307"/>
    <lineage>
        <taxon>Bacteria</taxon>
        <taxon>Bacillati</taxon>
        <taxon>Bacillota</taxon>
        <taxon>Clostridia</taxon>
        <taxon>Eubacteriales</taxon>
        <taxon>Clostridiaceae</taxon>
        <taxon>Clostridium</taxon>
    </lineage>
</organism>
<reference evidence="1 2" key="1">
    <citation type="submission" date="2015-06" db="EMBL/GenBank/DDBJ databases">
        <title>Draft genome sequence of the purine-degrading Clostridium cylindrosporum HC-1 (DSM 605).</title>
        <authorList>
            <person name="Poehlein A."/>
            <person name="Schiel-Bengelsdorf B."/>
            <person name="Bengelsdorf F."/>
            <person name="Daniel R."/>
            <person name="Duerre P."/>
        </authorList>
    </citation>
    <scope>NUCLEOTIDE SEQUENCE [LARGE SCALE GENOMIC DNA]</scope>
    <source>
        <strain evidence="1 2">DSM 605</strain>
    </source>
</reference>
<dbReference type="OrthoDB" id="9792160at2"/>
<accession>A0A0J8D8N4</accession>
<dbReference type="AlphaFoldDB" id="A0A0J8D8N4"/>
<sequence>MDVRVVTSDNLEQKIAMQMGTIRITPKEFLEQVKRTYHKITKETELTYVERKNMLENCVNKDILEKLEKMRRNL</sequence>
<gene>
    <name evidence="1" type="ORF">CLCY_12c00030</name>
</gene>
<comment type="caution">
    <text evidence="1">The sequence shown here is derived from an EMBL/GenBank/DDBJ whole genome shotgun (WGS) entry which is preliminary data.</text>
</comment>
<dbReference type="STRING" id="1121307.CLCY_12c00030"/>
<evidence type="ECO:0000313" key="1">
    <source>
        <dbReference type="EMBL" id="KMT22420.1"/>
    </source>
</evidence>
<keyword evidence="2" id="KW-1185">Reference proteome</keyword>
<dbReference type="Pfam" id="PF05991">
    <property type="entry name" value="NYN_YacP"/>
    <property type="match status" value="1"/>
</dbReference>
<evidence type="ECO:0000313" key="2">
    <source>
        <dbReference type="Proteomes" id="UP000036756"/>
    </source>
</evidence>
<proteinExistence type="predicted"/>
<dbReference type="PATRIC" id="fig|1121307.3.peg.219"/>
<dbReference type="Proteomes" id="UP000036756">
    <property type="component" value="Unassembled WGS sequence"/>
</dbReference>
<protein>
    <submittedName>
        <fullName evidence="1">Uncharacterized protein</fullName>
    </submittedName>
</protein>
<name>A0A0J8D8N4_CLOCY</name>
<dbReference type="InterPro" id="IPR010298">
    <property type="entry name" value="YacP-like"/>
</dbReference>